<proteinExistence type="predicted"/>
<sequence length="128" mass="14042">MSNSAALVEFDAPPVSVAPTDNATSESDGTAVTVTADGWRAASNGDDGERASLTLERAQTAGRMLIPEQVMRRRNRGYRNLLAFTDEAVERVVLRTDTRTADQTVGFDNETTRFRYADQAYRVARGEP</sequence>
<evidence type="ECO:0000313" key="2">
    <source>
        <dbReference type="EMBL" id="ACM55751.1"/>
    </source>
</evidence>
<dbReference type="EMBL" id="CP001365">
    <property type="protein sequence ID" value="ACM55751.1"/>
    <property type="molecule type" value="Genomic_DNA"/>
</dbReference>
<dbReference type="KEGG" id="hla:Hlac_0146"/>
<dbReference type="Proteomes" id="UP000000740">
    <property type="component" value="Chromosome 1"/>
</dbReference>
<organism evidence="2 3">
    <name type="scientific">Halorubrum lacusprofundi (strain ATCC 49239 / DSM 5036 / JCM 8891 / ACAM 34)</name>
    <dbReference type="NCBI Taxonomy" id="416348"/>
    <lineage>
        <taxon>Archaea</taxon>
        <taxon>Methanobacteriati</taxon>
        <taxon>Methanobacteriota</taxon>
        <taxon>Stenosarchaea group</taxon>
        <taxon>Halobacteria</taxon>
        <taxon>Halobacteriales</taxon>
        <taxon>Haloferacaceae</taxon>
        <taxon>Halorubrum</taxon>
    </lineage>
</organism>
<reference evidence="2 3" key="1">
    <citation type="journal article" date="2016" name="Stand. Genomic Sci.">
        <title>Complete genome sequence of the Antarctic Halorubrum lacusprofundi type strain ACAM 34.</title>
        <authorList>
            <person name="Anderson I.J."/>
            <person name="DasSarma P."/>
            <person name="Lucas S."/>
            <person name="Copeland A."/>
            <person name="Lapidus A."/>
            <person name="Del Rio T.G."/>
            <person name="Tice H."/>
            <person name="Dalin E."/>
            <person name="Bruce D.C."/>
            <person name="Goodwin L."/>
            <person name="Pitluck S."/>
            <person name="Sims D."/>
            <person name="Brettin T.S."/>
            <person name="Detter J.C."/>
            <person name="Han C.S."/>
            <person name="Larimer F."/>
            <person name="Hauser L."/>
            <person name="Land M."/>
            <person name="Ivanova N."/>
            <person name="Richardson P."/>
            <person name="Cavicchioli R."/>
            <person name="DasSarma S."/>
            <person name="Woese C.R."/>
            <person name="Kyrpides N.C."/>
        </authorList>
    </citation>
    <scope>NUCLEOTIDE SEQUENCE [LARGE SCALE GENOMIC DNA]</scope>
    <source>
        <strain evidence="3">ATCC 49239 / DSM 5036 / JCM 8891 / ACAM 34</strain>
    </source>
</reference>
<gene>
    <name evidence="2" type="ordered locus">Hlac_0146</name>
</gene>
<keyword evidence="3" id="KW-1185">Reference proteome</keyword>
<name>B9LRC8_HALLT</name>
<dbReference type="HOGENOM" id="CLU_1954594_0_0_2"/>
<evidence type="ECO:0000313" key="3">
    <source>
        <dbReference type="Proteomes" id="UP000000740"/>
    </source>
</evidence>
<feature type="compositionally biased region" description="Polar residues" evidence="1">
    <location>
        <begin position="19"/>
        <end position="30"/>
    </location>
</feature>
<protein>
    <submittedName>
        <fullName evidence="2">Uncharacterized protein</fullName>
    </submittedName>
</protein>
<evidence type="ECO:0000256" key="1">
    <source>
        <dbReference type="SAM" id="MobiDB-lite"/>
    </source>
</evidence>
<dbReference type="eggNOG" id="arCOG09122">
    <property type="taxonomic scope" value="Archaea"/>
</dbReference>
<dbReference type="RefSeq" id="WP_012659394.1">
    <property type="nucleotide sequence ID" value="NC_012029.1"/>
</dbReference>
<feature type="region of interest" description="Disordered" evidence="1">
    <location>
        <begin position="1"/>
        <end position="30"/>
    </location>
</feature>
<dbReference type="GeneID" id="7401667"/>
<accession>B9LRC8</accession>
<dbReference type="AlphaFoldDB" id="B9LRC8"/>